<proteinExistence type="predicted"/>
<feature type="chain" id="PRO_5043664403" description="Neprosin PEP catalytic domain-containing protein" evidence="1">
    <location>
        <begin position="30"/>
        <end position="393"/>
    </location>
</feature>
<dbReference type="Proteomes" id="UP001140206">
    <property type="component" value="Chromosome 1"/>
</dbReference>
<dbReference type="InterPro" id="IPR053168">
    <property type="entry name" value="Glutamic_endopeptidase"/>
</dbReference>
<dbReference type="Pfam" id="PF03080">
    <property type="entry name" value="Neprosin"/>
    <property type="match status" value="1"/>
</dbReference>
<keyword evidence="1" id="KW-0732">Signal</keyword>
<dbReference type="Pfam" id="PF14365">
    <property type="entry name" value="Neprosin_AP"/>
    <property type="match status" value="1"/>
</dbReference>
<dbReference type="Gene3D" id="3.90.1320.10">
    <property type="entry name" value="Outer-capsid protein sigma 3, large lobe"/>
    <property type="match status" value="1"/>
</dbReference>
<dbReference type="InterPro" id="IPR025521">
    <property type="entry name" value="Neprosin_propep"/>
</dbReference>
<feature type="signal peptide" evidence="1">
    <location>
        <begin position="1"/>
        <end position="29"/>
    </location>
</feature>
<evidence type="ECO:0000259" key="2">
    <source>
        <dbReference type="PROSITE" id="PS52045"/>
    </source>
</evidence>
<dbReference type="EMBL" id="JAMFTS010000001">
    <property type="protein sequence ID" value="KAJ4806804.1"/>
    <property type="molecule type" value="Genomic_DNA"/>
</dbReference>
<sequence length="393" mass="43490">MGEKGTVMKASVILVIFLVLGMNASIGVGGELGKNDIGIEKRVRMLNKPYVTYFKTEGRDRFDCVEIHKQPAFDHPLLKHHILQLKPSLALRESWNTSETPEVYKSMKGCPEGTVPIRRTSKEDLLRARNIAPVYMTKSTAPYDGNLYSMVLIHERNQRYYGVEALMDVYNISDIKADQISTAQVLLTKGDGGPRNYINTIQFGWGVDYVLNGDFNTRLFVFWTSDGYQHKGCSNTLCPGWVQTSKRFAPGMILPTGNSIVKLSLRRDPARLDWWIAISMNGINDELMGYFPHEIFNNLADSDKIELGGIVYSPSNEKIAPPMGSGVRPNAFGGACEFKQVAYMSGNGIFHPPADGSVETFNSNPHLYGIGQPENQGGNNGYVFSFGGPGGNV</sequence>
<dbReference type="PANTHER" id="PTHR31589:SF237">
    <property type="entry name" value="OS08G0411100 PROTEIN"/>
    <property type="match status" value="1"/>
</dbReference>
<protein>
    <recommendedName>
        <fullName evidence="2">Neprosin PEP catalytic domain-containing protein</fullName>
    </recommendedName>
</protein>
<name>A0AAV8GPA0_9POAL</name>
<reference evidence="3" key="1">
    <citation type="submission" date="2022-08" db="EMBL/GenBank/DDBJ databases">
        <authorList>
            <person name="Marques A."/>
        </authorList>
    </citation>
    <scope>NUCLEOTIDE SEQUENCE</scope>
    <source>
        <strain evidence="3">RhyPub2mFocal</strain>
        <tissue evidence="3">Leaves</tissue>
    </source>
</reference>
<feature type="domain" description="Neprosin PEP catalytic" evidence="2">
    <location>
        <begin position="140"/>
        <end position="393"/>
    </location>
</feature>
<dbReference type="InterPro" id="IPR004314">
    <property type="entry name" value="Neprosin"/>
</dbReference>
<comment type="caution">
    <text evidence="3">The sequence shown here is derived from an EMBL/GenBank/DDBJ whole genome shotgun (WGS) entry which is preliminary data.</text>
</comment>
<keyword evidence="4" id="KW-1185">Reference proteome</keyword>
<gene>
    <name evidence="3" type="ORF">LUZ62_019370</name>
</gene>
<evidence type="ECO:0000313" key="3">
    <source>
        <dbReference type="EMBL" id="KAJ4806804.1"/>
    </source>
</evidence>
<accession>A0AAV8GPA0</accession>
<evidence type="ECO:0000313" key="4">
    <source>
        <dbReference type="Proteomes" id="UP001140206"/>
    </source>
</evidence>
<evidence type="ECO:0000256" key="1">
    <source>
        <dbReference type="SAM" id="SignalP"/>
    </source>
</evidence>
<dbReference type="PROSITE" id="PS52045">
    <property type="entry name" value="NEPROSIN_PEP_CD"/>
    <property type="match status" value="1"/>
</dbReference>
<dbReference type="AlphaFoldDB" id="A0AAV8GPA0"/>
<organism evidence="3 4">
    <name type="scientific">Rhynchospora pubera</name>
    <dbReference type="NCBI Taxonomy" id="906938"/>
    <lineage>
        <taxon>Eukaryota</taxon>
        <taxon>Viridiplantae</taxon>
        <taxon>Streptophyta</taxon>
        <taxon>Embryophyta</taxon>
        <taxon>Tracheophyta</taxon>
        <taxon>Spermatophyta</taxon>
        <taxon>Magnoliopsida</taxon>
        <taxon>Liliopsida</taxon>
        <taxon>Poales</taxon>
        <taxon>Cyperaceae</taxon>
        <taxon>Cyperoideae</taxon>
        <taxon>Rhynchosporeae</taxon>
        <taxon>Rhynchospora</taxon>
    </lineage>
</organism>
<dbReference type="PANTHER" id="PTHR31589">
    <property type="entry name" value="PROTEIN, PUTATIVE (DUF239)-RELATED-RELATED"/>
    <property type="match status" value="1"/>
</dbReference>